<accession>A0AAE1EIX5</accession>
<name>A0AAE1EIX5_PETCI</name>
<dbReference type="EMBL" id="JAWQEG010006812">
    <property type="protein sequence ID" value="KAK3853829.1"/>
    <property type="molecule type" value="Genomic_DNA"/>
</dbReference>
<dbReference type="Proteomes" id="UP001286313">
    <property type="component" value="Unassembled WGS sequence"/>
</dbReference>
<proteinExistence type="predicted"/>
<protein>
    <submittedName>
        <fullName evidence="1">Uncharacterized protein</fullName>
    </submittedName>
</protein>
<evidence type="ECO:0000313" key="1">
    <source>
        <dbReference type="EMBL" id="KAK3853829.1"/>
    </source>
</evidence>
<dbReference type="AlphaFoldDB" id="A0AAE1EIX5"/>
<reference evidence="1" key="1">
    <citation type="submission" date="2023-10" db="EMBL/GenBank/DDBJ databases">
        <title>Genome assemblies of two species of porcelain crab, Petrolisthes cinctipes and Petrolisthes manimaculis (Anomura: Porcellanidae).</title>
        <authorList>
            <person name="Angst P."/>
        </authorList>
    </citation>
    <scope>NUCLEOTIDE SEQUENCE</scope>
    <source>
        <strain evidence="1">PB745_01</strain>
        <tissue evidence="1">Gill</tissue>
    </source>
</reference>
<sequence>MARHFGLSRVPSVTLMFQAPSSFPSTFRVKNLSSWRISELKNLRNPLYFHIPLFLTHLLSVSSLSTFPPPHYHSPLHYLLPASPSPLFISSLPPPHYHSPLHYLLPASPSPLFISSLPPPHYHSPLHYLLPASLSPLFISSLPPPHYHSPLHYLLPASPSPLFISSLPPPSFFSLFLPPLLHSSSSSRLYSTLHLYLFPPSLLFLPLHPASTPLSTLHLFPPSSLLFLPLPLASTPLFIFISSLLPLFSPSSSRLYTTLHLHLFPPPSFFSLFIPPLHHSPSSSLLSLLPPFSPSSSSLSSTLHHHLFPPSSLLFLPLPLASPPLFIFISSPFYDLHSTSFLFFTPIALCT</sequence>
<evidence type="ECO:0000313" key="2">
    <source>
        <dbReference type="Proteomes" id="UP001286313"/>
    </source>
</evidence>
<organism evidence="1 2">
    <name type="scientific">Petrolisthes cinctipes</name>
    <name type="common">Flat porcelain crab</name>
    <dbReference type="NCBI Taxonomy" id="88211"/>
    <lineage>
        <taxon>Eukaryota</taxon>
        <taxon>Metazoa</taxon>
        <taxon>Ecdysozoa</taxon>
        <taxon>Arthropoda</taxon>
        <taxon>Crustacea</taxon>
        <taxon>Multicrustacea</taxon>
        <taxon>Malacostraca</taxon>
        <taxon>Eumalacostraca</taxon>
        <taxon>Eucarida</taxon>
        <taxon>Decapoda</taxon>
        <taxon>Pleocyemata</taxon>
        <taxon>Anomura</taxon>
        <taxon>Galatheoidea</taxon>
        <taxon>Porcellanidae</taxon>
        <taxon>Petrolisthes</taxon>
    </lineage>
</organism>
<comment type="caution">
    <text evidence="1">The sequence shown here is derived from an EMBL/GenBank/DDBJ whole genome shotgun (WGS) entry which is preliminary data.</text>
</comment>
<keyword evidence="2" id="KW-1185">Reference proteome</keyword>
<gene>
    <name evidence="1" type="ORF">Pcinc_039647</name>
</gene>